<feature type="signal peptide" evidence="1">
    <location>
        <begin position="1"/>
        <end position="22"/>
    </location>
</feature>
<dbReference type="AlphaFoldDB" id="A0A383XQZ3"/>
<feature type="chain" id="PRO_5016896661" description="DUF3108 domain-containing protein" evidence="1">
    <location>
        <begin position="23"/>
        <end position="261"/>
    </location>
</feature>
<evidence type="ECO:0008006" key="4">
    <source>
        <dbReference type="Google" id="ProtNLM"/>
    </source>
</evidence>
<evidence type="ECO:0000256" key="1">
    <source>
        <dbReference type="SAM" id="SignalP"/>
    </source>
</evidence>
<protein>
    <recommendedName>
        <fullName evidence="4">DUF3108 domain-containing protein</fullName>
    </recommendedName>
</protein>
<accession>A0A383XQZ3</accession>
<keyword evidence="3" id="KW-1185">Reference proteome</keyword>
<keyword evidence="1" id="KW-0732">Signal</keyword>
<dbReference type="OrthoDB" id="1491713at2"/>
<organism evidence="2 3">
    <name type="scientific">Abyssibacter profundi</name>
    <dbReference type="NCBI Taxonomy" id="2182787"/>
    <lineage>
        <taxon>Bacteria</taxon>
        <taxon>Pseudomonadati</taxon>
        <taxon>Pseudomonadota</taxon>
        <taxon>Gammaproteobacteria</taxon>
        <taxon>Chromatiales</taxon>
        <taxon>Oceanococcaceae</taxon>
        <taxon>Abyssibacter</taxon>
    </lineage>
</organism>
<name>A0A383XQZ3_9GAMM</name>
<reference evidence="2 3" key="1">
    <citation type="submission" date="2018-05" db="EMBL/GenBank/DDBJ databases">
        <title>Abyssibacter profundi OUC007T gen. nov., sp. nov, a marine bacterium isolated from seawater of the Mariana Trench.</title>
        <authorList>
            <person name="Zhou S."/>
        </authorList>
    </citation>
    <scope>NUCLEOTIDE SEQUENCE [LARGE SCALE GENOMIC DNA]</scope>
    <source>
        <strain evidence="2 3">OUC007</strain>
    </source>
</reference>
<dbReference type="RefSeq" id="WP_109721198.1">
    <property type="nucleotide sequence ID" value="NZ_QEQK01000014.1"/>
</dbReference>
<evidence type="ECO:0000313" key="3">
    <source>
        <dbReference type="Proteomes" id="UP000251800"/>
    </source>
</evidence>
<proteinExistence type="predicted"/>
<comment type="caution">
    <text evidence="2">The sequence shown here is derived from an EMBL/GenBank/DDBJ whole genome shotgun (WGS) entry which is preliminary data.</text>
</comment>
<evidence type="ECO:0000313" key="2">
    <source>
        <dbReference type="EMBL" id="PWN55047.1"/>
    </source>
</evidence>
<dbReference type="EMBL" id="QEQK01000014">
    <property type="protein sequence ID" value="PWN55047.1"/>
    <property type="molecule type" value="Genomic_DNA"/>
</dbReference>
<sequence>MGRLLPVLAAALLAAVTGPVPAAEQQFFGYGYTLEGDRFRYIEHHRQVVNDAGAITEWRVDFWDADGNRIAEKQFHIGENPAVPGYDFHMIRTGYREGIRDIGGESITLYRQKADEATASTTDIKPRTQACADSGFDYFVREHWDALVAGDRIKFQFIAAGRLDAYKFKAERVGESSFEGRPTLQIKVALDSLLGVFVDPLIVEYDRETRQLKQYRGIGNMQQADGKVYPVRVSYHRQPPAEARAAVDAAQAAQAAEPSPD</sequence>
<dbReference type="Proteomes" id="UP000251800">
    <property type="component" value="Unassembled WGS sequence"/>
</dbReference>
<gene>
    <name evidence="2" type="ORF">DEH80_14320</name>
</gene>